<dbReference type="InterPro" id="IPR011989">
    <property type="entry name" value="ARM-like"/>
</dbReference>
<accession>A0A8H6T9A8</accession>
<dbReference type="Proteomes" id="UP000613580">
    <property type="component" value="Unassembled WGS sequence"/>
</dbReference>
<dbReference type="InterPro" id="IPR019451">
    <property type="entry name" value="Rtp1_C1"/>
</dbReference>
<keyword evidence="6" id="KW-1185">Reference proteome</keyword>
<evidence type="ECO:0000256" key="2">
    <source>
        <dbReference type="SAM" id="MobiDB-lite"/>
    </source>
</evidence>
<dbReference type="SUPFAM" id="SSF48371">
    <property type="entry name" value="ARM repeat"/>
    <property type="match status" value="1"/>
</dbReference>
<dbReference type="InterPro" id="IPR039600">
    <property type="entry name" value="TANGO6/Rtp1"/>
</dbReference>
<comment type="caution">
    <text evidence="5">The sequence shown here is derived from an EMBL/GenBank/DDBJ whole genome shotgun (WGS) entry which is preliminary data.</text>
</comment>
<sequence length="924" mass="100586">MERLLRAGLCLIESATDAKSDLNTVLLNRLTSYYHSLEADVPLDPSESLDNIQLKTALESLNTVEGVHDCLLKEDLPIGTRDLAELRTLLAITFKWGVQPLLTRAIPPGATKPSVASNDFRQLKGTVLRLLNIGLASETVTFVSTTLLNRHLDELLRAGIAVGWRDESIGSQVTRILDSLPPSQTIAALGAALSVKPCPTYVRKTCSAHLSKQLLRPEGVRGLCAAIFGENAEEAPLDALEHVSRVLTTAPAALPSEEYFSAILPRILELLSERAPPAYRRAAAFAISRMLAMPVRPAVLSLLHAPFMSSNSSTDARKALATLTTLVTNTDPSPTLISSLLSPIISALYSLLYSLDNAKTTDPNVRETVRGLVATWGRVAGTTEALAVLWSIVAGERGHWRITLEDRIFRSEEPEKPATLDLLTPSDEDIDIDTNILGLYPDPVHFVGFLKTLQRADVSSDFFLRLLDEYRRSKRTRDEDDPTKTLLYLQLVVQMQQQLADGPSTILGKPAHMLSFIRQALEKPAENEKADTSPPKSSLFDFGLAPQLESEDGDSDDEDGAEGPDDEMVETSISLLLAVLEANEDLSARTAPELNDIFSLLEPYALSGSPSLQPLAREARMVITARLASTSAAHGNVQEPNESQAIYQKALKLLQDPILPVRAHGLLLLRQLVSSNPSQQPEPALVPAILSIFLQSVQDDDSYMFLNAVQGLAAMVDSYGKDVLKGLVKVYTQRLDGLGAGNISTHDLDVRTRIGEALASVIKKCGSALPAYADLLVPPLFQVVRSPQVPTTLRTSCLALLAECENTCPLALIQYTADLAEAMVDLVQIETTSLPPAESEDANPTLKSPKQPAFRRAALHFLALLIRETGREMVSARRPEFSGAVLRRTRTTLAYISGTDADAVVRTMAREVVETISELVETRL</sequence>
<feature type="region of interest" description="Disordered" evidence="2">
    <location>
        <begin position="547"/>
        <end position="566"/>
    </location>
</feature>
<evidence type="ECO:0000259" key="4">
    <source>
        <dbReference type="Pfam" id="PF23565"/>
    </source>
</evidence>
<dbReference type="AlphaFoldDB" id="A0A8H6T9A8"/>
<dbReference type="PANTHER" id="PTHR20959:SF1">
    <property type="entry name" value="TRANSPORT AND GOLGI ORGANIZATION PROTEIN 6 HOMOLOG"/>
    <property type="match status" value="1"/>
</dbReference>
<dbReference type="OrthoDB" id="39591at2759"/>
<dbReference type="Pfam" id="PF23565">
    <property type="entry name" value="ARM_TANGO6"/>
    <property type="match status" value="1"/>
</dbReference>
<feature type="domain" description="TANGO6 HEAT repeat" evidence="4">
    <location>
        <begin position="214"/>
        <end position="393"/>
    </location>
</feature>
<name>A0A8H6T9A8_MYCCL</name>
<evidence type="ECO:0000259" key="3">
    <source>
        <dbReference type="Pfam" id="PF10363"/>
    </source>
</evidence>
<proteinExistence type="inferred from homology"/>
<dbReference type="EMBL" id="JACAZE010000006">
    <property type="protein sequence ID" value="KAF7313290.1"/>
    <property type="molecule type" value="Genomic_DNA"/>
</dbReference>
<dbReference type="Gene3D" id="1.25.10.10">
    <property type="entry name" value="Leucine-rich Repeat Variant"/>
    <property type="match status" value="2"/>
</dbReference>
<dbReference type="GO" id="GO:0009306">
    <property type="term" value="P:protein secretion"/>
    <property type="evidence" value="ECO:0007669"/>
    <property type="project" value="TreeGrafter"/>
</dbReference>
<reference evidence="5" key="1">
    <citation type="submission" date="2020-05" db="EMBL/GenBank/DDBJ databases">
        <title>Mycena genomes resolve the evolution of fungal bioluminescence.</title>
        <authorList>
            <person name="Tsai I.J."/>
        </authorList>
    </citation>
    <scope>NUCLEOTIDE SEQUENCE</scope>
    <source>
        <strain evidence="5">110903Hualien_Pintung</strain>
    </source>
</reference>
<evidence type="ECO:0000256" key="1">
    <source>
        <dbReference type="ARBA" id="ARBA00005724"/>
    </source>
</evidence>
<dbReference type="PANTHER" id="PTHR20959">
    <property type="entry name" value="TRANSPORT AND GOLGI ORGANIZATION PROTEIN 6 FAMILY MEMBER"/>
    <property type="match status" value="1"/>
</dbReference>
<organism evidence="5 6">
    <name type="scientific">Mycena chlorophos</name>
    <name type="common">Agaric fungus</name>
    <name type="synonym">Agaricus chlorophos</name>
    <dbReference type="NCBI Taxonomy" id="658473"/>
    <lineage>
        <taxon>Eukaryota</taxon>
        <taxon>Fungi</taxon>
        <taxon>Dikarya</taxon>
        <taxon>Basidiomycota</taxon>
        <taxon>Agaricomycotina</taxon>
        <taxon>Agaricomycetes</taxon>
        <taxon>Agaricomycetidae</taxon>
        <taxon>Agaricales</taxon>
        <taxon>Marasmiineae</taxon>
        <taxon>Mycenaceae</taxon>
        <taxon>Mycena</taxon>
    </lineage>
</organism>
<protein>
    <submittedName>
        <fullName evidence="5">RTP1-C1 domain-containing protein</fullName>
    </submittedName>
</protein>
<dbReference type="InterPro" id="IPR016024">
    <property type="entry name" value="ARM-type_fold"/>
</dbReference>
<dbReference type="InterPro" id="IPR057407">
    <property type="entry name" value="HEAT_TANGO6"/>
</dbReference>
<dbReference type="Pfam" id="PF10363">
    <property type="entry name" value="RTP1_C1"/>
    <property type="match status" value="1"/>
</dbReference>
<evidence type="ECO:0000313" key="5">
    <source>
        <dbReference type="EMBL" id="KAF7313290.1"/>
    </source>
</evidence>
<evidence type="ECO:0000313" key="6">
    <source>
        <dbReference type="Proteomes" id="UP000613580"/>
    </source>
</evidence>
<comment type="similarity">
    <text evidence="1">Belongs to the Tango6 family.</text>
</comment>
<feature type="domain" description="RNA polymerase II assembly factor Rtp1 C-terminal" evidence="3">
    <location>
        <begin position="647"/>
        <end position="767"/>
    </location>
</feature>
<gene>
    <name evidence="5" type="ORF">HMN09_00484400</name>
</gene>
<feature type="compositionally biased region" description="Acidic residues" evidence="2">
    <location>
        <begin position="549"/>
        <end position="566"/>
    </location>
</feature>